<accession>A0A1I2AB56</accession>
<organism evidence="1 2">
    <name type="scientific">Paenibacillus algorifonticola</name>
    <dbReference type="NCBI Taxonomy" id="684063"/>
    <lineage>
        <taxon>Bacteria</taxon>
        <taxon>Bacillati</taxon>
        <taxon>Bacillota</taxon>
        <taxon>Bacilli</taxon>
        <taxon>Bacillales</taxon>
        <taxon>Paenibacillaceae</taxon>
        <taxon>Paenibacillus</taxon>
    </lineage>
</organism>
<dbReference type="Proteomes" id="UP000183410">
    <property type="component" value="Unassembled WGS sequence"/>
</dbReference>
<reference evidence="2" key="1">
    <citation type="submission" date="2016-10" db="EMBL/GenBank/DDBJ databases">
        <authorList>
            <person name="Varghese N."/>
            <person name="Submissions S."/>
        </authorList>
    </citation>
    <scope>NUCLEOTIDE SEQUENCE [LARGE SCALE GENOMIC DNA]</scope>
    <source>
        <strain evidence="2">CGMCC 1.10223</strain>
    </source>
</reference>
<dbReference type="AlphaFoldDB" id="A0A1I2AB56"/>
<proteinExistence type="predicted"/>
<keyword evidence="2" id="KW-1185">Reference proteome</keyword>
<name>A0A1I2AB56_9BACL</name>
<evidence type="ECO:0000313" key="2">
    <source>
        <dbReference type="Proteomes" id="UP000183410"/>
    </source>
</evidence>
<protein>
    <submittedName>
        <fullName evidence="1">Uncharacterized protein</fullName>
    </submittedName>
</protein>
<dbReference type="EMBL" id="FONN01000002">
    <property type="protein sequence ID" value="SFE41116.1"/>
    <property type="molecule type" value="Genomic_DNA"/>
</dbReference>
<evidence type="ECO:0000313" key="1">
    <source>
        <dbReference type="EMBL" id="SFE41116.1"/>
    </source>
</evidence>
<gene>
    <name evidence="1" type="ORF">SAMN04487969_102391</name>
</gene>
<sequence length="86" mass="10738">MIGKNRLNRLKRLDTHYHPLRLVCYRFEDTSWFFSIAKWGDRFWRGDHFQPFIDEWQMVVIKLFQGKQYSWGLRNLILFLYLYGFL</sequence>